<dbReference type="AlphaFoldDB" id="A0A6A3WR96"/>
<organism evidence="1 2">
    <name type="scientific">Phytophthora fragariae</name>
    <dbReference type="NCBI Taxonomy" id="53985"/>
    <lineage>
        <taxon>Eukaryota</taxon>
        <taxon>Sar</taxon>
        <taxon>Stramenopiles</taxon>
        <taxon>Oomycota</taxon>
        <taxon>Peronosporomycetes</taxon>
        <taxon>Peronosporales</taxon>
        <taxon>Peronosporaceae</taxon>
        <taxon>Phytophthora</taxon>
    </lineage>
</organism>
<comment type="caution">
    <text evidence="1">The sequence shown here is derived from an EMBL/GenBank/DDBJ whole genome shotgun (WGS) entry which is preliminary data.</text>
</comment>
<evidence type="ECO:0000313" key="2">
    <source>
        <dbReference type="Proteomes" id="UP000433483"/>
    </source>
</evidence>
<dbReference type="Proteomes" id="UP000433483">
    <property type="component" value="Unassembled WGS sequence"/>
</dbReference>
<name>A0A6A3WR96_9STRA</name>
<accession>A0A6A3WR96</accession>
<evidence type="ECO:0000313" key="1">
    <source>
        <dbReference type="EMBL" id="KAE9189456.1"/>
    </source>
</evidence>
<dbReference type="EMBL" id="QXGB01001519">
    <property type="protein sequence ID" value="KAE9189456.1"/>
    <property type="molecule type" value="Genomic_DNA"/>
</dbReference>
<proteinExistence type="predicted"/>
<keyword evidence="2" id="KW-1185">Reference proteome</keyword>
<sequence>MSVSCGLCVRCGHLKSLYSPALHAVHRISVPVYNVWNLRVLHRVMSLGGPVHDPGDLHGFGNFSMLLSSSGAKDVLASDGGAMNILVSCQIAESGVISLPIRQEV</sequence>
<protein>
    <submittedName>
        <fullName evidence="1">Uncharacterized protein</fullName>
    </submittedName>
</protein>
<reference evidence="1 2" key="1">
    <citation type="submission" date="2018-08" db="EMBL/GenBank/DDBJ databases">
        <title>Genomic investigation of the strawberry pathogen Phytophthora fragariae indicates pathogenicity is determined by transcriptional variation in three key races.</title>
        <authorList>
            <person name="Adams T.M."/>
            <person name="Armitage A.D."/>
            <person name="Sobczyk M.K."/>
            <person name="Bates H.J."/>
            <person name="Dunwell J.M."/>
            <person name="Nellist C.F."/>
            <person name="Harrison R.J."/>
        </authorList>
    </citation>
    <scope>NUCLEOTIDE SEQUENCE [LARGE SCALE GENOMIC DNA]</scope>
    <source>
        <strain evidence="1 2">NOV-27</strain>
    </source>
</reference>
<gene>
    <name evidence="1" type="ORF">PF005_g19635</name>
</gene>